<evidence type="ECO:0000313" key="4">
    <source>
        <dbReference type="Proteomes" id="UP000838821"/>
    </source>
</evidence>
<evidence type="ECO:0000259" key="2">
    <source>
        <dbReference type="PROSITE" id="PS51175"/>
    </source>
</evidence>
<dbReference type="InterPro" id="IPR013191">
    <property type="entry name" value="GH98_central"/>
</dbReference>
<dbReference type="PROSITE" id="PS51175">
    <property type="entry name" value="CBM6"/>
    <property type="match status" value="2"/>
</dbReference>
<dbReference type="Gene3D" id="3.30.2330.20">
    <property type="entry name" value="family 98 glycoside hydrolase"/>
    <property type="match status" value="1"/>
</dbReference>
<organism evidence="3 4">
    <name type="scientific">Paenibacillus allorhizoplanae</name>
    <dbReference type="NCBI Taxonomy" id="2905648"/>
    <lineage>
        <taxon>Bacteria</taxon>
        <taxon>Bacillati</taxon>
        <taxon>Bacillota</taxon>
        <taxon>Bacilli</taxon>
        <taxon>Bacillales</taxon>
        <taxon>Paenibacillaceae</taxon>
        <taxon>Paenibacillus</taxon>
    </lineage>
</organism>
<feature type="signal peptide" evidence="1">
    <location>
        <begin position="1"/>
        <end position="30"/>
    </location>
</feature>
<name>A0ABM9BRL0_9BACL</name>
<sequence length="826" mass="90551">MIRSLLAKILVLSFVFTSILSIGTSNQSQAATMRQVVDNTHPLYLIGYYYTDVGTVTQAWNSVPNNLKPYSAVVLIAEHHIDNTDLVKNWITARLNECQANGITCMVQAMNGETRESMAIPISWFETLMQTYSKLIGFNAAELYNSTGWFGEADGNHSQYVADLINMVSKYGGYFAWTDTNIFTTNGTVLDWIQNNSNLITAMRNHKDNFIFMYKESFTDNATDGLGLGLFLAGLAGNWGVSPDWWHWQLDGSGKVFGPASTNDPWKQIFSMPETMYGMDLVRTASEGATCFKFEGSWYSTSNNGRTTPAFDHLVVPLLNKLVDGSIHIPTRQEVLNKNKFAYIGKSAWSVPYMSDYADLYMKTGRYGIIPLLPTNVNATELANFENTSTTPKDEAYFQNLYPEETYSTNTFASRNGSTWYWMNSSENTDIYQSSKLIPKTNPSTYFYIGSNPHTYAVITEKTDKFKVHLNNYRVNKDSIYDGTAWDQDAINQYIYNTYSVNPNDDTLRTTRIRVNGKYNGQKPVLTITGDNGFTYTDQWNAATSEYTVTINHNGPVDLEIAANQAGSGQINPPMVIEAENGVLNGNAAVRSLSAASGGKYVGDLGGNASNYVALNTFVDNPGMYKMDISSITGESRSFKVSVNGRVAQQVTVNGTSWSQLAPVVSLYVNLDAGNNTIKFYNDTAWAPDLDKVLLTSSSSAPVTSVEGESGTVSGSAVVNNSSFSSGGKVVGNIGNHASNYVTLNANVSNAGIYRLNISGIVSGSRSFYISVNGGPGQRVVVNGTSWSALAPNAPLDVNLNAGNNALKLYNDNEYAPDLDRILLTP</sequence>
<dbReference type="Pfam" id="PF08306">
    <property type="entry name" value="Glyco_hydro_98M"/>
    <property type="match status" value="1"/>
</dbReference>
<feature type="domain" description="CBM6" evidence="2">
    <location>
        <begin position="575"/>
        <end position="696"/>
    </location>
</feature>
<comment type="caution">
    <text evidence="3">The sequence shown here is derived from an EMBL/GenBank/DDBJ whole genome shotgun (WGS) entry which is preliminary data.</text>
</comment>
<evidence type="ECO:0000256" key="1">
    <source>
        <dbReference type="SAM" id="SignalP"/>
    </source>
</evidence>
<dbReference type="InterPro" id="IPR013190">
    <property type="entry name" value="GH98_C"/>
</dbReference>
<dbReference type="SUPFAM" id="SSF49785">
    <property type="entry name" value="Galactose-binding domain-like"/>
    <property type="match status" value="2"/>
</dbReference>
<dbReference type="Gene3D" id="2.60.220.10">
    <property type="entry name" value="Polysaccharide lyase family 8-like, C-terminal"/>
    <property type="match status" value="1"/>
</dbReference>
<dbReference type="Gene3D" id="3.20.20.80">
    <property type="entry name" value="Glycosidases"/>
    <property type="match status" value="1"/>
</dbReference>
<feature type="domain" description="CBM6" evidence="2">
    <location>
        <begin position="704"/>
        <end position="825"/>
    </location>
</feature>
<proteinExistence type="predicted"/>
<feature type="chain" id="PRO_5046254305" description="CBM6 domain-containing protein" evidence="1">
    <location>
        <begin position="31"/>
        <end position="826"/>
    </location>
</feature>
<dbReference type="InterPro" id="IPR005084">
    <property type="entry name" value="CBM6"/>
</dbReference>
<dbReference type="InterPro" id="IPR008979">
    <property type="entry name" value="Galactose-bd-like_sf"/>
</dbReference>
<accession>A0ABM9BRL0</accession>
<dbReference type="EMBL" id="CAKMMW010000001">
    <property type="protein sequence ID" value="CAH1192967.1"/>
    <property type="molecule type" value="Genomic_DNA"/>
</dbReference>
<keyword evidence="1" id="KW-0732">Signal</keyword>
<dbReference type="CDD" id="cd04081">
    <property type="entry name" value="CBM35_galactosidase-like"/>
    <property type="match status" value="2"/>
</dbReference>
<dbReference type="Proteomes" id="UP000838821">
    <property type="component" value="Unassembled WGS sequence"/>
</dbReference>
<dbReference type="RefSeq" id="WP_236284304.1">
    <property type="nucleotide sequence ID" value="NZ_CAKMMW010000001.1"/>
</dbReference>
<dbReference type="Pfam" id="PF16990">
    <property type="entry name" value="CBM_35"/>
    <property type="match status" value="2"/>
</dbReference>
<dbReference type="Pfam" id="PF08307">
    <property type="entry name" value="Glyco_hydro_98C"/>
    <property type="match status" value="1"/>
</dbReference>
<gene>
    <name evidence="3" type="ORF">PAECIP111891_00468</name>
</gene>
<dbReference type="Gene3D" id="2.60.120.260">
    <property type="entry name" value="Galactose-binding domain-like"/>
    <property type="match status" value="2"/>
</dbReference>
<dbReference type="InterPro" id="IPR011071">
    <property type="entry name" value="Lyase_8-like_C"/>
</dbReference>
<reference evidence="3" key="1">
    <citation type="submission" date="2022-01" db="EMBL/GenBank/DDBJ databases">
        <authorList>
            <person name="Criscuolo A."/>
        </authorList>
    </citation>
    <scope>NUCLEOTIDE SEQUENCE</scope>
    <source>
        <strain evidence="3">CIP111891</strain>
    </source>
</reference>
<evidence type="ECO:0000313" key="3">
    <source>
        <dbReference type="EMBL" id="CAH1192967.1"/>
    </source>
</evidence>
<protein>
    <recommendedName>
        <fullName evidence="2">CBM6 domain-containing protein</fullName>
    </recommendedName>
</protein>
<keyword evidence="4" id="KW-1185">Reference proteome</keyword>